<evidence type="ECO:0000313" key="1">
    <source>
        <dbReference type="EMBL" id="MDD0986183.1"/>
    </source>
</evidence>
<dbReference type="Proteomes" id="UP001148189">
    <property type="component" value="Unassembled WGS sequence"/>
</dbReference>
<dbReference type="Pfam" id="PF19619">
    <property type="entry name" value="DUF6124"/>
    <property type="match status" value="1"/>
</dbReference>
<comment type="caution">
    <text evidence="1">The sequence shown here is derived from an EMBL/GenBank/DDBJ whole genome shotgun (WGS) entry which is preliminary data.</text>
</comment>
<reference evidence="1" key="1">
    <citation type="submission" date="2022-05" db="EMBL/GenBank/DDBJ databases">
        <title>Novel Pseudomonas spp. Isolated from a Rainbow Trout Aquaculture Facility.</title>
        <authorList>
            <person name="Testerman T."/>
            <person name="Graf J."/>
        </authorList>
    </citation>
    <scope>NUCLEOTIDE SEQUENCE</scope>
    <source>
        <strain evidence="1">ID1050</strain>
    </source>
</reference>
<dbReference type="EMBL" id="JAMDHD010000023">
    <property type="protein sequence ID" value="MDD0986183.1"/>
    <property type="molecule type" value="Genomic_DNA"/>
</dbReference>
<organism evidence="1 2">
    <name type="scientific">Pseudomonas shahriarae</name>
    <dbReference type="NCBI Taxonomy" id="2745512"/>
    <lineage>
        <taxon>Bacteria</taxon>
        <taxon>Pseudomonadati</taxon>
        <taxon>Pseudomonadota</taxon>
        <taxon>Gammaproteobacteria</taxon>
        <taxon>Pseudomonadales</taxon>
        <taxon>Pseudomonadaceae</taxon>
        <taxon>Pseudomonas</taxon>
    </lineage>
</organism>
<protein>
    <submittedName>
        <fullName evidence="1">DUF6124 family protein</fullName>
    </submittedName>
</protein>
<sequence>MKKITPNPPRLDHCAAEIFTIAQNIDTETLLVQACETLASLNALTTDLAFEFDGAFRHKLLATQQLSVLGELLVTRALDLLVPTANSETAGLTG</sequence>
<accession>A0ABT5NFH3</accession>
<evidence type="ECO:0000313" key="2">
    <source>
        <dbReference type="Proteomes" id="UP001148189"/>
    </source>
</evidence>
<name>A0ABT5NFH3_9PSED</name>
<gene>
    <name evidence="1" type="ORF">M5G21_14590</name>
</gene>
<dbReference type="RefSeq" id="WP_169960976.1">
    <property type="nucleotide sequence ID" value="NZ_JAMDHD010000023.1"/>
</dbReference>
<proteinExistence type="predicted"/>
<keyword evidence="2" id="KW-1185">Reference proteome</keyword>